<dbReference type="EMBL" id="CAADFV010000267">
    <property type="protein sequence ID" value="VFK70453.1"/>
    <property type="molecule type" value="Genomic_DNA"/>
</dbReference>
<name>A0A451A6J9_9GAMM</name>
<proteinExistence type="predicted"/>
<protein>
    <submittedName>
        <fullName evidence="1">Uncharacterized protein</fullName>
    </submittedName>
</protein>
<sequence length="265" mass="29359">MKYKLLSLTVICTLFLWGCSNLKSNPELTAFGMGGGRVTAAGANQLFGAEIFEKIDLLYALDLDGKRVDHKSTEDLSDKEIRKEFQKAYEVFDKYDKPKYRRNRIQDQIIGASEQRCNLFKAYIKRMDSTNKVFTGSMATLLGGLGAIFTPANTARALSGSASIFSGIGAEFKQGFFSDVATHVLVPGIEAKRKKIRDEIDEKRQENDLETYTVERAIADAVRFHGACSIDVGLQAASEALKEAENPGKPTVDKVIELREKINSL</sequence>
<evidence type="ECO:0000313" key="3">
    <source>
        <dbReference type="EMBL" id="VFK70453.1"/>
    </source>
</evidence>
<organism evidence="1">
    <name type="scientific">Candidatus Kentrum sp. TUN</name>
    <dbReference type="NCBI Taxonomy" id="2126343"/>
    <lineage>
        <taxon>Bacteria</taxon>
        <taxon>Pseudomonadati</taxon>
        <taxon>Pseudomonadota</taxon>
        <taxon>Gammaproteobacteria</taxon>
        <taxon>Candidatus Kentrum</taxon>
    </lineage>
</organism>
<dbReference type="AlphaFoldDB" id="A0A451A6J9"/>
<evidence type="ECO:0000313" key="1">
    <source>
        <dbReference type="EMBL" id="VFK61654.1"/>
    </source>
</evidence>
<evidence type="ECO:0000313" key="2">
    <source>
        <dbReference type="EMBL" id="VFK64555.1"/>
    </source>
</evidence>
<dbReference type="EMBL" id="CAADFY010000265">
    <property type="protein sequence ID" value="VFK61654.1"/>
    <property type="molecule type" value="Genomic_DNA"/>
</dbReference>
<reference evidence="1" key="1">
    <citation type="submission" date="2019-02" db="EMBL/GenBank/DDBJ databases">
        <authorList>
            <person name="Gruber-Vodicka R. H."/>
            <person name="Seah K. B. B."/>
        </authorList>
    </citation>
    <scope>NUCLEOTIDE SEQUENCE</scope>
    <source>
        <strain evidence="2">BECK_BY1</strain>
        <strain evidence="3">BECK_BY2</strain>
        <strain evidence="1">BECK_BY3</strain>
    </source>
</reference>
<dbReference type="EMBL" id="CAADFX010000271">
    <property type="protein sequence ID" value="VFK64555.1"/>
    <property type="molecule type" value="Genomic_DNA"/>
</dbReference>
<accession>A0A451A6J9</accession>
<gene>
    <name evidence="2" type="ORF">BECKTUN1418D_GA0071000_12712</name>
    <name evidence="3" type="ORF">BECKTUN1418E_GA0071001_12672</name>
    <name evidence="1" type="ORF">BECKTUN1418F_GA0071002_12652</name>
</gene>